<feature type="compositionally biased region" description="Basic and acidic residues" evidence="1">
    <location>
        <begin position="389"/>
        <end position="398"/>
    </location>
</feature>
<gene>
    <name evidence="2" type="primary">Ppp1r36</name>
    <name evidence="2" type="ORF">GTO96_0012117</name>
</gene>
<feature type="non-terminal residue" evidence="2">
    <location>
        <position position="440"/>
    </location>
</feature>
<feature type="compositionally biased region" description="Polar residues" evidence="1">
    <location>
        <begin position="402"/>
        <end position="422"/>
    </location>
</feature>
<feature type="compositionally biased region" description="Acidic residues" evidence="1">
    <location>
        <begin position="379"/>
        <end position="388"/>
    </location>
</feature>
<sequence length="440" mass="49429">MLQASLHTLRGSIWCGKPQHGYLQGNMGVVVPWSCPVGFSGGLGGPSDIDCTLTDVGPPNLEVLPRGKRLRTGNTPGKELEESPPLGPGSQIWEKSQRKLAWVEWIRLEGNKGRTEKSDVLYIQVLEHFMELSPQLNDFLSALLLYLSFYFEEKAVIKKWASLLLREPSLQDKRDLALLHAKVEAARKQFALTYSILVLGLGIEEQHHLACGKKRGSSTCKDRLLFECIYNYCAYVAWVTFRRKDLPGIQEEVYRLFRTDNFNAIRRVRIEEKSKAKVVSKGGRASPSNVRRSLPKRPSIKSIIHQRSPAMVSLLPSPKESALHLYKQRHLSQEGSTDVFDLDALSEEITAALSSKIGIIGEPLRHFNPQTLIPRDTEREEENEETETEEKGTDENVRKSKTTFASRAQLSGLNESNGNMSRPVTVISRATTEGVYSDTE</sequence>
<dbReference type="PANTHER" id="PTHR21055">
    <property type="entry name" value="PROTEIN PHOSPHATASE 1 REGULATORY SUBUNIT 36"/>
    <property type="match status" value="1"/>
</dbReference>
<feature type="region of interest" description="Disordered" evidence="1">
    <location>
        <begin position="65"/>
        <end position="91"/>
    </location>
</feature>
<comment type="caution">
    <text evidence="2">The sequence shown here is derived from an EMBL/GenBank/DDBJ whole genome shotgun (WGS) entry which is preliminary data.</text>
</comment>
<organism evidence="2 3">
    <name type="scientific">Polypterus senegalus</name>
    <name type="common">Senegal bichir</name>
    <dbReference type="NCBI Taxonomy" id="55291"/>
    <lineage>
        <taxon>Eukaryota</taxon>
        <taxon>Metazoa</taxon>
        <taxon>Chordata</taxon>
        <taxon>Craniata</taxon>
        <taxon>Vertebrata</taxon>
        <taxon>Euteleostomi</taxon>
        <taxon>Actinopterygii</taxon>
        <taxon>Polypteriformes</taxon>
        <taxon>Polypteridae</taxon>
        <taxon>Polypterus</taxon>
    </lineage>
</organism>
<reference evidence="2 3" key="1">
    <citation type="journal article" date="2021" name="Cell">
        <title>Tracing the genetic footprints of vertebrate landing in non-teleost ray-finned fishes.</title>
        <authorList>
            <person name="Bi X."/>
            <person name="Wang K."/>
            <person name="Yang L."/>
            <person name="Pan H."/>
            <person name="Jiang H."/>
            <person name="Wei Q."/>
            <person name="Fang M."/>
            <person name="Yu H."/>
            <person name="Zhu C."/>
            <person name="Cai Y."/>
            <person name="He Y."/>
            <person name="Gan X."/>
            <person name="Zeng H."/>
            <person name="Yu D."/>
            <person name="Zhu Y."/>
            <person name="Jiang H."/>
            <person name="Qiu Q."/>
            <person name="Yang H."/>
            <person name="Zhang Y.E."/>
            <person name="Wang W."/>
            <person name="Zhu M."/>
            <person name="He S."/>
            <person name="Zhang G."/>
        </authorList>
    </citation>
    <scope>NUCLEOTIDE SEQUENCE [LARGE SCALE GENOMIC DNA]</scope>
    <source>
        <strain evidence="2">Bchr_013</strain>
    </source>
</reference>
<evidence type="ECO:0000256" key="1">
    <source>
        <dbReference type="SAM" id="MobiDB-lite"/>
    </source>
</evidence>
<dbReference type="EMBL" id="JAATIS010008546">
    <property type="protein sequence ID" value="KAG2457523.1"/>
    <property type="molecule type" value="Genomic_DNA"/>
</dbReference>
<accession>A0A8X7WX77</accession>
<dbReference type="Pfam" id="PF14895">
    <property type="entry name" value="PPPI_inhib"/>
    <property type="match status" value="1"/>
</dbReference>
<evidence type="ECO:0000313" key="2">
    <source>
        <dbReference type="EMBL" id="KAG2457523.1"/>
    </source>
</evidence>
<dbReference type="Proteomes" id="UP000886611">
    <property type="component" value="Unassembled WGS sequence"/>
</dbReference>
<dbReference type="AlphaFoldDB" id="A0A8X7WX77"/>
<dbReference type="GO" id="GO:0019902">
    <property type="term" value="F:phosphatase binding"/>
    <property type="evidence" value="ECO:0007669"/>
    <property type="project" value="InterPro"/>
</dbReference>
<evidence type="ECO:0000313" key="3">
    <source>
        <dbReference type="Proteomes" id="UP000886611"/>
    </source>
</evidence>
<name>A0A8X7WX77_POLSE</name>
<dbReference type="PANTHER" id="PTHR21055:SF3">
    <property type="entry name" value="PROTEIN PHOSPHATASE 1 REGULATORY SUBUNIT 36"/>
    <property type="match status" value="1"/>
</dbReference>
<feature type="non-terminal residue" evidence="2">
    <location>
        <position position="1"/>
    </location>
</feature>
<keyword evidence="3" id="KW-1185">Reference proteome</keyword>
<protein>
    <submittedName>
        <fullName evidence="2">PPR36 phosphatase</fullName>
    </submittedName>
</protein>
<feature type="region of interest" description="Disordered" evidence="1">
    <location>
        <begin position="369"/>
        <end position="440"/>
    </location>
</feature>
<dbReference type="InterPro" id="IPR026142">
    <property type="entry name" value="Pro_pase_1_reg_su_36"/>
</dbReference>
<proteinExistence type="predicted"/>